<dbReference type="SUPFAM" id="SSF54427">
    <property type="entry name" value="NTF2-like"/>
    <property type="match status" value="1"/>
</dbReference>
<keyword evidence="2" id="KW-1185">Reference proteome</keyword>
<sequence>MSASCDHDLYTTLKATATSPILAFSSTSGPTGSPFDPSNIYAYRTPDCIMHFHPGSSMAPPFNGPITRVQHEPALLMLGAVMEKMHWAIHEVTVDTAARTVAARLTAHYTFKPVKEDLRSVEWPIEYVWVVECDESGEKIVRMEECLDAERAGFMLKRAAKYAEEHPSA</sequence>
<reference evidence="1" key="2">
    <citation type="journal article" date="2022" name="Microb. Genom.">
        <title>A chromosome-scale genome assembly of the tomato pathogen Cladosporium fulvum reveals a compartmentalized genome architecture and the presence of a dispensable chromosome.</title>
        <authorList>
            <person name="Zaccaron A.Z."/>
            <person name="Chen L.H."/>
            <person name="Samaras A."/>
            <person name="Stergiopoulos I."/>
        </authorList>
    </citation>
    <scope>NUCLEOTIDE SEQUENCE</scope>
    <source>
        <strain evidence="1">Race5_Kim</strain>
    </source>
</reference>
<proteinExistence type="predicted"/>
<reference evidence="1" key="1">
    <citation type="submission" date="2021-12" db="EMBL/GenBank/DDBJ databases">
        <authorList>
            <person name="Zaccaron A."/>
            <person name="Stergiopoulos I."/>
        </authorList>
    </citation>
    <scope>NUCLEOTIDE SEQUENCE</scope>
    <source>
        <strain evidence="1">Race5_Kim</strain>
    </source>
</reference>
<protein>
    <submittedName>
        <fullName evidence="1">Uncharacterized protein</fullName>
    </submittedName>
</protein>
<name>A0A9Q8P8P0_PASFU</name>
<dbReference type="RefSeq" id="XP_047761573.1">
    <property type="nucleotide sequence ID" value="XM_047904911.1"/>
</dbReference>
<dbReference type="EMBL" id="CP090167">
    <property type="protein sequence ID" value="UJO17207.1"/>
    <property type="molecule type" value="Genomic_DNA"/>
</dbReference>
<accession>A0A9Q8P8P0</accession>
<dbReference type="InterPro" id="IPR032710">
    <property type="entry name" value="NTF2-like_dom_sf"/>
</dbReference>
<dbReference type="OrthoDB" id="3758478at2759"/>
<dbReference type="Proteomes" id="UP000756132">
    <property type="component" value="Chromosome 5"/>
</dbReference>
<dbReference type="AlphaFoldDB" id="A0A9Q8P8P0"/>
<dbReference type="GeneID" id="71985641"/>
<organism evidence="1 2">
    <name type="scientific">Passalora fulva</name>
    <name type="common">Tomato leaf mold</name>
    <name type="synonym">Cladosporium fulvum</name>
    <dbReference type="NCBI Taxonomy" id="5499"/>
    <lineage>
        <taxon>Eukaryota</taxon>
        <taxon>Fungi</taxon>
        <taxon>Dikarya</taxon>
        <taxon>Ascomycota</taxon>
        <taxon>Pezizomycotina</taxon>
        <taxon>Dothideomycetes</taxon>
        <taxon>Dothideomycetidae</taxon>
        <taxon>Mycosphaerellales</taxon>
        <taxon>Mycosphaerellaceae</taxon>
        <taxon>Fulvia</taxon>
    </lineage>
</organism>
<evidence type="ECO:0000313" key="2">
    <source>
        <dbReference type="Proteomes" id="UP000756132"/>
    </source>
</evidence>
<gene>
    <name evidence="1" type="ORF">CLAFUR5_05763</name>
</gene>
<dbReference type="KEGG" id="ffu:CLAFUR5_05763"/>
<dbReference type="Gene3D" id="3.10.450.50">
    <property type="match status" value="1"/>
</dbReference>
<evidence type="ECO:0000313" key="1">
    <source>
        <dbReference type="EMBL" id="UJO17207.1"/>
    </source>
</evidence>